<dbReference type="GO" id="GO:0006139">
    <property type="term" value="P:nucleobase-containing compound metabolic process"/>
    <property type="evidence" value="ECO:0007669"/>
    <property type="project" value="InterPro"/>
</dbReference>
<accession>K1WT79</accession>
<dbReference type="GeneID" id="18757472"/>
<dbReference type="eggNOG" id="KOG3079">
    <property type="taxonomic scope" value="Eukaryota"/>
</dbReference>
<dbReference type="Pfam" id="PF00406">
    <property type="entry name" value="ADK"/>
    <property type="match status" value="1"/>
</dbReference>
<proteinExistence type="inferred from homology"/>
<keyword evidence="2" id="KW-0547">Nucleotide-binding</keyword>
<dbReference type="OrthoDB" id="442176at2759"/>
<keyword evidence="1 4" id="KW-0808">Transferase</keyword>
<evidence type="ECO:0000256" key="1">
    <source>
        <dbReference type="ARBA" id="ARBA00022679"/>
    </source>
</evidence>
<name>K1WT79_MARBU</name>
<dbReference type="GO" id="GO:0005524">
    <property type="term" value="F:ATP binding"/>
    <property type="evidence" value="ECO:0007669"/>
    <property type="project" value="InterPro"/>
</dbReference>
<organism evidence="5 6">
    <name type="scientific">Marssonina brunnea f. sp. multigermtubi (strain MB_m1)</name>
    <name type="common">Marssonina leaf spot fungus</name>
    <dbReference type="NCBI Taxonomy" id="1072389"/>
    <lineage>
        <taxon>Eukaryota</taxon>
        <taxon>Fungi</taxon>
        <taxon>Dikarya</taxon>
        <taxon>Ascomycota</taxon>
        <taxon>Pezizomycotina</taxon>
        <taxon>Leotiomycetes</taxon>
        <taxon>Helotiales</taxon>
        <taxon>Drepanopezizaceae</taxon>
        <taxon>Drepanopeziza</taxon>
    </lineage>
</organism>
<gene>
    <name evidence="5" type="ORF">MBM_01537</name>
</gene>
<dbReference type="AlphaFoldDB" id="K1WT79"/>
<dbReference type="Gene3D" id="3.40.50.300">
    <property type="entry name" value="P-loop containing nucleotide triphosphate hydrolases"/>
    <property type="match status" value="1"/>
</dbReference>
<dbReference type="CDD" id="cd01428">
    <property type="entry name" value="ADK"/>
    <property type="match status" value="1"/>
</dbReference>
<dbReference type="PANTHER" id="PTHR23359">
    <property type="entry name" value="NUCLEOTIDE KINASE"/>
    <property type="match status" value="1"/>
</dbReference>
<dbReference type="KEGG" id="mbe:MBM_01537"/>
<evidence type="ECO:0000313" key="6">
    <source>
        <dbReference type="Proteomes" id="UP000006753"/>
    </source>
</evidence>
<dbReference type="HOGENOM" id="CLU_032354_0_3_1"/>
<evidence type="ECO:0000256" key="4">
    <source>
        <dbReference type="RuleBase" id="RU003330"/>
    </source>
</evidence>
<evidence type="ECO:0000256" key="3">
    <source>
        <dbReference type="ARBA" id="ARBA00022777"/>
    </source>
</evidence>
<dbReference type="InterPro" id="IPR027417">
    <property type="entry name" value="P-loop_NTPase"/>
</dbReference>
<dbReference type="InterPro" id="IPR033690">
    <property type="entry name" value="Adenylat_kinase_CS"/>
</dbReference>
<dbReference type="InParanoid" id="K1WT79"/>
<dbReference type="InterPro" id="IPR000850">
    <property type="entry name" value="Adenylat/UMP-CMP_kin"/>
</dbReference>
<sequence>MTEKPFIIFVLGPPASGKGTLGKRLAAAHNLHHLSVGDYLRYLIQGPLKDQADIVDAVRSGGTRGLVSGEVIVSLLIDKIKEEMRRGQGAFLLDGFPRNLEQEKAFREMMKAEFATHTTPDLTLLISCPREIARARYLERKRGDDSVELFDKRYSDYEQRDSMVVDLYRESLIEVKAEAGVSVDQSYTMLIEELSGRSPWQEVLSRRDNAGV</sequence>
<dbReference type="OMA" id="GRAPNMV"/>
<protein>
    <recommendedName>
        <fullName evidence="7">Adenylate kinase</fullName>
    </recommendedName>
</protein>
<dbReference type="STRING" id="1072389.K1WT79"/>
<dbReference type="Proteomes" id="UP000006753">
    <property type="component" value="Unassembled WGS sequence"/>
</dbReference>
<keyword evidence="6" id="KW-1185">Reference proteome</keyword>
<evidence type="ECO:0000313" key="5">
    <source>
        <dbReference type="EMBL" id="EKD20855.1"/>
    </source>
</evidence>
<reference evidence="5 6" key="1">
    <citation type="journal article" date="2012" name="BMC Genomics">
        <title>Sequencing the genome of Marssonina brunnea reveals fungus-poplar co-evolution.</title>
        <authorList>
            <person name="Zhu S."/>
            <person name="Cao Y.-Z."/>
            <person name="Jiang C."/>
            <person name="Tan B.-Y."/>
            <person name="Wang Z."/>
            <person name="Feng S."/>
            <person name="Zhang L."/>
            <person name="Su X.-H."/>
            <person name="Brejova B."/>
            <person name="Vinar T."/>
            <person name="Xu M."/>
            <person name="Wang M.-X."/>
            <person name="Zhang S.-G."/>
            <person name="Huang M.-R."/>
            <person name="Wu R."/>
            <person name="Zhou Y."/>
        </authorList>
    </citation>
    <scope>NUCLEOTIDE SEQUENCE [LARGE SCALE GENOMIC DNA]</scope>
    <source>
        <strain evidence="5 6">MB_m1</strain>
    </source>
</reference>
<dbReference type="SUPFAM" id="SSF52540">
    <property type="entry name" value="P-loop containing nucleoside triphosphate hydrolases"/>
    <property type="match status" value="1"/>
</dbReference>
<evidence type="ECO:0008006" key="7">
    <source>
        <dbReference type="Google" id="ProtNLM"/>
    </source>
</evidence>
<dbReference type="EMBL" id="JH921429">
    <property type="protein sequence ID" value="EKD20855.1"/>
    <property type="molecule type" value="Genomic_DNA"/>
</dbReference>
<keyword evidence="3 4" id="KW-0418">Kinase</keyword>
<dbReference type="HAMAP" id="MF_00235">
    <property type="entry name" value="Adenylate_kinase_Adk"/>
    <property type="match status" value="1"/>
</dbReference>
<dbReference type="PRINTS" id="PR00094">
    <property type="entry name" value="ADENYLTKNASE"/>
</dbReference>
<dbReference type="RefSeq" id="XP_007289426.1">
    <property type="nucleotide sequence ID" value="XM_007289364.1"/>
</dbReference>
<dbReference type="PROSITE" id="PS00113">
    <property type="entry name" value="ADENYLATE_KINASE"/>
    <property type="match status" value="1"/>
</dbReference>
<comment type="similarity">
    <text evidence="4">Belongs to the adenylate kinase family.</text>
</comment>
<dbReference type="GO" id="GO:0019205">
    <property type="term" value="F:nucleobase-containing compound kinase activity"/>
    <property type="evidence" value="ECO:0007669"/>
    <property type="project" value="InterPro"/>
</dbReference>
<evidence type="ECO:0000256" key="2">
    <source>
        <dbReference type="ARBA" id="ARBA00022741"/>
    </source>
</evidence>